<sequence length="233" mass="25796">MAASMLLAKSRGLIFTNFRVLTCQRRFYTSDKGPGDTADVAEGKLTQDSPPEAAKTEETAVKKSGFARAFEKHEDWEHLEEKLSAPSELDQNASTEVKDPPKLSGFAAAFEKHATLKDTSQDSGIQDESFASMLRRSPLVQLGDVKDRVVLGKVFHVVESDLYIDFGGKFYCVCPKPGKEPEKYHRGVKVRLRLKDLELSTRFIGGTKNATLLEADAVLLGLHSPLEGDRPRQ</sequence>
<dbReference type="AlphaFoldDB" id="A0A6P4ZKB1"/>
<gene>
    <name evidence="3" type="primary">LOC109483102</name>
</gene>
<dbReference type="RefSeq" id="XP_019641650.1">
    <property type="nucleotide sequence ID" value="XM_019786091.1"/>
</dbReference>
<dbReference type="GO" id="GO:0005763">
    <property type="term" value="C:mitochondrial small ribosomal subunit"/>
    <property type="evidence" value="ECO:0007669"/>
    <property type="project" value="TreeGrafter"/>
</dbReference>
<dbReference type="PANTHER" id="PTHR13447:SF2">
    <property type="entry name" value="SMALL RIBOSOMAL SUBUNIT PROTEIN BS1M"/>
    <property type="match status" value="1"/>
</dbReference>
<evidence type="ECO:0000313" key="3">
    <source>
        <dbReference type="RefSeq" id="XP_019641650.1"/>
    </source>
</evidence>
<dbReference type="PANTHER" id="PTHR13447">
    <property type="entry name" value="MITOCHONDRIAL 28S RIBOSOMAL PROTEIN S28"/>
    <property type="match status" value="1"/>
</dbReference>
<dbReference type="Proteomes" id="UP000515135">
    <property type="component" value="Unplaced"/>
</dbReference>
<proteinExistence type="predicted"/>
<dbReference type="KEGG" id="bbel:109483102"/>
<feature type="region of interest" description="Disordered" evidence="1">
    <location>
        <begin position="29"/>
        <end position="60"/>
    </location>
</feature>
<evidence type="ECO:0000313" key="2">
    <source>
        <dbReference type="Proteomes" id="UP000515135"/>
    </source>
</evidence>
<dbReference type="GeneID" id="109483102"/>
<protein>
    <submittedName>
        <fullName evidence="3">28S ribosomal protein S28, mitochondrial-like isoform X1</fullName>
    </submittedName>
</protein>
<keyword evidence="2" id="KW-1185">Reference proteome</keyword>
<organism evidence="2 3">
    <name type="scientific">Branchiostoma belcheri</name>
    <name type="common">Amphioxus</name>
    <dbReference type="NCBI Taxonomy" id="7741"/>
    <lineage>
        <taxon>Eukaryota</taxon>
        <taxon>Metazoa</taxon>
        <taxon>Chordata</taxon>
        <taxon>Cephalochordata</taxon>
        <taxon>Leptocardii</taxon>
        <taxon>Amphioxiformes</taxon>
        <taxon>Branchiostomatidae</taxon>
        <taxon>Branchiostoma</taxon>
    </lineage>
</organism>
<dbReference type="Pfam" id="PF10246">
    <property type="entry name" value="MRP-S35"/>
    <property type="match status" value="1"/>
</dbReference>
<evidence type="ECO:0000256" key="1">
    <source>
        <dbReference type="SAM" id="MobiDB-lite"/>
    </source>
</evidence>
<reference evidence="3" key="1">
    <citation type="submission" date="2025-08" db="UniProtKB">
        <authorList>
            <consortium name="RefSeq"/>
        </authorList>
    </citation>
    <scope>IDENTIFICATION</scope>
    <source>
        <tissue evidence="3">Gonad</tissue>
    </source>
</reference>
<dbReference type="InterPro" id="IPR019375">
    <property type="entry name" value="Ribosomal_bS1m"/>
</dbReference>
<name>A0A6P4ZKB1_BRABE</name>
<accession>A0A6P4ZKB1</accession>
<dbReference type="OrthoDB" id="6020229at2759"/>
<feature type="region of interest" description="Disordered" evidence="1">
    <location>
        <begin position="81"/>
        <end position="101"/>
    </location>
</feature>